<evidence type="ECO:0000256" key="6">
    <source>
        <dbReference type="ARBA" id="ARBA00023136"/>
    </source>
</evidence>
<feature type="transmembrane region" description="Helical" evidence="7">
    <location>
        <begin position="222"/>
        <end position="241"/>
    </location>
</feature>
<evidence type="ECO:0000256" key="1">
    <source>
        <dbReference type="ARBA" id="ARBA00004651"/>
    </source>
</evidence>
<comment type="subcellular location">
    <subcellularLocation>
        <location evidence="1">Cell membrane</location>
        <topology evidence="1">Multi-pass membrane protein</topology>
    </subcellularLocation>
</comment>
<dbReference type="InterPro" id="IPR008276">
    <property type="entry name" value="C_nuclsd_transpt"/>
</dbReference>
<proteinExistence type="inferred from homology"/>
<feature type="transmembrane region" description="Helical" evidence="7">
    <location>
        <begin position="165"/>
        <end position="185"/>
    </location>
</feature>
<feature type="domain" description="Concentrative nucleoside transporter N-terminal" evidence="8">
    <location>
        <begin position="687"/>
        <end position="758"/>
    </location>
</feature>
<dbReference type="InterPro" id="IPR011642">
    <property type="entry name" value="Gate_dom"/>
</dbReference>
<evidence type="ECO:0000256" key="3">
    <source>
        <dbReference type="ARBA" id="ARBA00022475"/>
    </source>
</evidence>
<feature type="domain" description="Nucleoside transporter/FeoB GTPase Gate" evidence="10">
    <location>
        <begin position="285"/>
        <end position="383"/>
    </location>
</feature>
<keyword evidence="6 7" id="KW-0472">Membrane</keyword>
<keyword evidence="3" id="KW-1003">Cell membrane</keyword>
<feature type="transmembrane region" description="Helical" evidence="7">
    <location>
        <begin position="872"/>
        <end position="891"/>
    </location>
</feature>
<feature type="transmembrane region" description="Helical" evidence="7">
    <location>
        <begin position="609"/>
        <end position="627"/>
    </location>
</feature>
<feature type="transmembrane region" description="Helical" evidence="7">
    <location>
        <begin position="928"/>
        <end position="953"/>
    </location>
</feature>
<dbReference type="GO" id="GO:0005886">
    <property type="term" value="C:plasma membrane"/>
    <property type="evidence" value="ECO:0007669"/>
    <property type="project" value="UniProtKB-SubCell"/>
</dbReference>
<keyword evidence="5 7" id="KW-1133">Transmembrane helix</keyword>
<feature type="transmembrane region" description="Helical" evidence="7">
    <location>
        <begin position="191"/>
        <end position="210"/>
    </location>
</feature>
<evidence type="ECO:0000256" key="4">
    <source>
        <dbReference type="ARBA" id="ARBA00022692"/>
    </source>
</evidence>
<dbReference type="STRING" id="7168.A0A182NIJ4"/>
<evidence type="ECO:0000313" key="12">
    <source>
        <dbReference type="Proteomes" id="UP000075884"/>
    </source>
</evidence>
<sequence>MSGIRNEAFLTEVEDGSTLTKRKSNGFMTVVEGVPSIAYDNEETGPVDTTPDETGRMAGSSGKLYDRLAGAIERHRKHIQLGVYIILNVVVIVFFGFATNYYLEYEQTLCGMQWCDGYGMLVLLVGFVYLGLLYYHVVKPILGHHFRALVVQPIARTVKHIAKPWYVRLAAVGLVIVGFALFVYFETRDQTERLISLSGMAFLLVISIVVSKHPTRINYRPVVMGVIFQFLLGLFCIRWEVGRSIFSCVGDKVATFLNYTREGAAFVYGSVLVGGGENEYAIFAFSVLSVIYFFSFCISILYYLGAMQWVVLKLGWILQSVLGTTVCESVIAAANIFLGMSESPLLIRPYLKDLTHSEIHSIMTSGYATVSGTVLAAYISFGANPAHLITASVMAAPGALCFAKMIYPETEESKTRSDNIQMEESTDSSMLDAASNGASAATPIVLGIIANLIAFVSFIAFLNGLLSWFGWRVGWEDVSLENIFGAVFRPLAFVMGVPWDDSYYVGKVIGIKMIVNEFVAFERLGEFIKEEVISPRSAAIATYSVCGFANPSSMGIMIGTLSAMAPNKRNIITAVAFRAFLTGSIVCFMTASIGGLLMDETIFNNFGRLATLGASTVLNGLLYFLLLKPRLGPSLYRMLSPVGSYLQRTFQPRTVKIAVGVIVLAAFAVFLYFDTRDDRSRLMPLTGMVVFLLLSFLASKHPKNINLRPVCAGLLVQVLLGVLCIRWDVGRSIFACVGAKVDTFLSYSSVGAAFVYSDALINQYAVFAFSVLSVIYFFSFFISVLYYLGAMQWFVLKLGWILQTLMGTTVCEGMMAASNIFLGMSESPLMIKPYVKDLTHSELHSIMASGFATVSGTVLAAYISFGASPGHLITASVISAPAVLCVAKIIYPEVEQSKTSSDNIQVEKSTDSSLVDAACNGASSATPLILGIIANLIAFVSFVAFLNGVLAWCGMLVGLDSLSLEWFCGYVFRPLAYVMGVSWEDSEHVGQIIGIKTVVNEFVAYQRLGELIRNGTITKRSITIATYAICGFANPSSLGIMIGAMSSLAPERRGAITAVSFRSFIAGSIACFMTACIAGERLDVGNSPCISGEMKLNTQCSPQVF</sequence>
<evidence type="ECO:0000313" key="11">
    <source>
        <dbReference type="EnsemblMetazoa" id="ADIR007468-PA"/>
    </source>
</evidence>
<feature type="transmembrane region" description="Helical" evidence="7">
    <location>
        <begin position="388"/>
        <end position="407"/>
    </location>
</feature>
<feature type="transmembrane region" description="Helical" evidence="7">
    <location>
        <begin position="118"/>
        <end position="137"/>
    </location>
</feature>
<organism evidence="11 12">
    <name type="scientific">Anopheles dirus</name>
    <dbReference type="NCBI Taxonomy" id="7168"/>
    <lineage>
        <taxon>Eukaryota</taxon>
        <taxon>Metazoa</taxon>
        <taxon>Ecdysozoa</taxon>
        <taxon>Arthropoda</taxon>
        <taxon>Hexapoda</taxon>
        <taxon>Insecta</taxon>
        <taxon>Pterygota</taxon>
        <taxon>Neoptera</taxon>
        <taxon>Endopterygota</taxon>
        <taxon>Diptera</taxon>
        <taxon>Nematocera</taxon>
        <taxon>Culicoidea</taxon>
        <taxon>Culicidae</taxon>
        <taxon>Anophelinae</taxon>
        <taxon>Anopheles</taxon>
    </lineage>
</organism>
<evidence type="ECO:0008006" key="13">
    <source>
        <dbReference type="Google" id="ProtNLM"/>
    </source>
</evidence>
<feature type="transmembrane region" description="Helical" evidence="7">
    <location>
        <begin position="359"/>
        <end position="381"/>
    </location>
</feature>
<dbReference type="EnsemblMetazoa" id="ADIR007468-RA">
    <property type="protein sequence ID" value="ADIR007468-PA"/>
    <property type="gene ID" value="ADIR007468"/>
</dbReference>
<dbReference type="Proteomes" id="UP000075884">
    <property type="component" value="Unassembled WGS sequence"/>
</dbReference>
<dbReference type="InterPro" id="IPR011657">
    <property type="entry name" value="CNT_C_dom"/>
</dbReference>
<dbReference type="PANTHER" id="PTHR10590">
    <property type="entry name" value="SODIUM/NUCLEOSIDE COTRANSPORTER"/>
    <property type="match status" value="1"/>
</dbReference>
<evidence type="ECO:0000256" key="2">
    <source>
        <dbReference type="ARBA" id="ARBA00009033"/>
    </source>
</evidence>
<feature type="transmembrane region" description="Helical" evidence="7">
    <location>
        <begin position="280"/>
        <end position="304"/>
    </location>
</feature>
<comment type="similarity">
    <text evidence="2">Belongs to the concentrative nucleoside transporter (CNT) (TC 2.A.41) family.</text>
</comment>
<dbReference type="NCBIfam" id="TIGR00804">
    <property type="entry name" value="nupC"/>
    <property type="match status" value="2"/>
</dbReference>
<dbReference type="GO" id="GO:0005415">
    <property type="term" value="F:nucleoside:sodium symporter activity"/>
    <property type="evidence" value="ECO:0007669"/>
    <property type="project" value="TreeGrafter"/>
</dbReference>
<feature type="transmembrane region" description="Helical" evidence="7">
    <location>
        <begin position="843"/>
        <end position="865"/>
    </location>
</feature>
<feature type="transmembrane region" description="Helical" evidence="7">
    <location>
        <begin position="800"/>
        <end position="823"/>
    </location>
</feature>
<accession>A0A182NIJ4</accession>
<feature type="domain" description="Concentrative nucleoside transporter C-terminal" evidence="9">
    <location>
        <begin position="871"/>
        <end position="1079"/>
    </location>
</feature>
<dbReference type="AlphaFoldDB" id="A0A182NIJ4"/>
<feature type="transmembrane region" description="Helical" evidence="7">
    <location>
        <begin position="654"/>
        <end position="673"/>
    </location>
</feature>
<feature type="transmembrane region" description="Helical" evidence="7">
    <location>
        <begin position="81"/>
        <end position="103"/>
    </location>
</feature>
<feature type="transmembrane region" description="Helical" evidence="7">
    <location>
        <begin position="440"/>
        <end position="462"/>
    </location>
</feature>
<feature type="transmembrane region" description="Helical" evidence="7">
    <location>
        <begin position="679"/>
        <end position="698"/>
    </location>
</feature>
<keyword evidence="12" id="KW-1185">Reference proteome</keyword>
<dbReference type="Pfam" id="PF07662">
    <property type="entry name" value="Nucleos_tra2_C"/>
    <property type="match status" value="2"/>
</dbReference>
<feature type="transmembrane region" description="Helical" evidence="7">
    <location>
        <begin position="710"/>
        <end position="729"/>
    </location>
</feature>
<reference evidence="11" key="2">
    <citation type="submission" date="2020-05" db="UniProtKB">
        <authorList>
            <consortium name="EnsemblMetazoa"/>
        </authorList>
    </citation>
    <scope>IDENTIFICATION</scope>
    <source>
        <strain evidence="11">WRAIR2</strain>
    </source>
</reference>
<evidence type="ECO:0000256" key="7">
    <source>
        <dbReference type="SAM" id="Phobius"/>
    </source>
</evidence>
<dbReference type="Pfam" id="PF07670">
    <property type="entry name" value="Gate"/>
    <property type="match status" value="2"/>
</dbReference>
<feature type="transmembrane region" description="Helical" evidence="7">
    <location>
        <begin position="764"/>
        <end position="788"/>
    </location>
</feature>
<evidence type="ECO:0000256" key="5">
    <source>
        <dbReference type="ARBA" id="ARBA00022989"/>
    </source>
</evidence>
<dbReference type="Pfam" id="PF01773">
    <property type="entry name" value="Nucleos_tra2_N"/>
    <property type="match status" value="2"/>
</dbReference>
<dbReference type="VEuPathDB" id="VectorBase:ADIR007468"/>
<feature type="transmembrane region" description="Helical" evidence="7">
    <location>
        <begin position="571"/>
        <end position="597"/>
    </location>
</feature>
<name>A0A182NIJ4_9DIPT</name>
<keyword evidence="4 7" id="KW-0812">Transmembrane</keyword>
<evidence type="ECO:0000259" key="8">
    <source>
        <dbReference type="Pfam" id="PF01773"/>
    </source>
</evidence>
<reference evidence="12" key="1">
    <citation type="submission" date="2013-03" db="EMBL/GenBank/DDBJ databases">
        <title>The Genome Sequence of Anopheles dirus WRAIR2.</title>
        <authorList>
            <consortium name="The Broad Institute Genomics Platform"/>
            <person name="Neafsey D.E."/>
            <person name="Walton C."/>
            <person name="Walker B."/>
            <person name="Young S.K."/>
            <person name="Zeng Q."/>
            <person name="Gargeya S."/>
            <person name="Fitzgerald M."/>
            <person name="Haas B."/>
            <person name="Abouelleil A."/>
            <person name="Allen A.W."/>
            <person name="Alvarado L."/>
            <person name="Arachchi H.M."/>
            <person name="Berlin A.M."/>
            <person name="Chapman S.B."/>
            <person name="Gainer-Dewar J."/>
            <person name="Goldberg J."/>
            <person name="Griggs A."/>
            <person name="Gujja S."/>
            <person name="Hansen M."/>
            <person name="Howarth C."/>
            <person name="Imamovic A."/>
            <person name="Ireland A."/>
            <person name="Larimer J."/>
            <person name="McCowan C."/>
            <person name="Murphy C."/>
            <person name="Pearson M."/>
            <person name="Poon T.W."/>
            <person name="Priest M."/>
            <person name="Roberts A."/>
            <person name="Saif S."/>
            <person name="Shea T."/>
            <person name="Sisk P."/>
            <person name="Sykes S."/>
            <person name="Wortman J."/>
            <person name="Nusbaum C."/>
            <person name="Birren B."/>
        </authorList>
    </citation>
    <scope>NUCLEOTIDE SEQUENCE [LARGE SCALE GENOMIC DNA]</scope>
    <source>
        <strain evidence="12">WRAIR2</strain>
    </source>
</reference>
<dbReference type="InterPro" id="IPR018270">
    <property type="entry name" value="C_nuclsd_transpt_met_bac"/>
</dbReference>
<evidence type="ECO:0000259" key="10">
    <source>
        <dbReference type="Pfam" id="PF07670"/>
    </source>
</evidence>
<feature type="domain" description="Concentrative nucleoside transporter N-terminal" evidence="8">
    <location>
        <begin position="199"/>
        <end position="270"/>
    </location>
</feature>
<evidence type="ECO:0000259" key="9">
    <source>
        <dbReference type="Pfam" id="PF07662"/>
    </source>
</evidence>
<dbReference type="InterPro" id="IPR002668">
    <property type="entry name" value="CNT_N_dom"/>
</dbReference>
<dbReference type="PANTHER" id="PTHR10590:SF4">
    <property type="entry name" value="SOLUTE CARRIER FAMILY 28 MEMBER 3"/>
    <property type="match status" value="1"/>
</dbReference>
<feature type="domain" description="Concentrative nucleoside transporter C-terminal" evidence="9">
    <location>
        <begin position="387"/>
        <end position="595"/>
    </location>
</feature>
<protein>
    <recommendedName>
        <fullName evidence="13">Sodium/nucleoside cotransporter</fullName>
    </recommendedName>
</protein>
<feature type="domain" description="Nucleoside transporter/FeoB GTPase Gate" evidence="10">
    <location>
        <begin position="769"/>
        <end position="867"/>
    </location>
</feature>
<feature type="transmembrane region" description="Helical" evidence="7">
    <location>
        <begin position="316"/>
        <end position="339"/>
    </location>
</feature>